<gene>
    <name evidence="2" type="ORF">Taro_033121</name>
</gene>
<dbReference type="OrthoDB" id="630817at2759"/>
<keyword evidence="3" id="KW-1185">Reference proteome</keyword>
<comment type="caution">
    <text evidence="2">The sequence shown here is derived from an EMBL/GenBank/DDBJ whole genome shotgun (WGS) entry which is preliminary data.</text>
</comment>
<dbReference type="InterPro" id="IPR008581">
    <property type="entry name" value="DUF863_pln"/>
</dbReference>
<evidence type="ECO:0000313" key="3">
    <source>
        <dbReference type="Proteomes" id="UP000652761"/>
    </source>
</evidence>
<dbReference type="EMBL" id="NMUH01002507">
    <property type="protein sequence ID" value="MQM00379.1"/>
    <property type="molecule type" value="Genomic_DNA"/>
</dbReference>
<protein>
    <submittedName>
        <fullName evidence="2">Uncharacterized protein</fullName>
    </submittedName>
</protein>
<dbReference type="Proteomes" id="UP000652761">
    <property type="component" value="Unassembled WGS sequence"/>
</dbReference>
<reference evidence="2" key="1">
    <citation type="submission" date="2017-07" db="EMBL/GenBank/DDBJ databases">
        <title>Taro Niue Genome Assembly and Annotation.</title>
        <authorList>
            <person name="Atibalentja N."/>
            <person name="Keating K."/>
            <person name="Fields C.J."/>
        </authorList>
    </citation>
    <scope>NUCLEOTIDE SEQUENCE</scope>
    <source>
        <strain evidence="2">Niue_2</strain>
        <tissue evidence="2">Leaf</tissue>
    </source>
</reference>
<dbReference type="PANTHER" id="PTHR33167">
    <property type="entry name" value="TRANSCRIPTION FACTOR, PUTATIVE (DUF863)-RELATED"/>
    <property type="match status" value="1"/>
</dbReference>
<evidence type="ECO:0000256" key="1">
    <source>
        <dbReference type="SAM" id="MobiDB-lite"/>
    </source>
</evidence>
<dbReference type="Pfam" id="PF05904">
    <property type="entry name" value="DUF863"/>
    <property type="match status" value="1"/>
</dbReference>
<dbReference type="AlphaFoldDB" id="A0A843VUF5"/>
<feature type="region of interest" description="Disordered" evidence="1">
    <location>
        <begin position="1002"/>
        <end position="1031"/>
    </location>
</feature>
<sequence length="1093" mass="121495">MGTKVYFKSYSESVGYSMRDLNEDATSPWPLYYEDRTLEGHFCNGFTSRSVNGYSEYDKELLKQTMLRHEEIFRKQVLELHRLYRIQRDLMVELKRKGEQISRVQVQSSQSSPFSSQIFSQDKKSLQEHAFPSLNTIYSTTVSGVDHAATHPSSLNGTGFQCGPMSRANGGSQGVNQLLDSRAKKIPRRMIDLQIPAEAYIENDETGHADVKDVIKPSFVSTNLNDRNNALALGNDMNPTLDTAQNACSEIIKSISHVRNGFHPPRLADLNEPLKEASCKEMDVFSSRSQHWTTTCEGLEGHQKSMRSGSSFLGFQKDIFHSRYKGEEAESVSTDGYAKGQKCPFYSKEIGQSSTHANSFTSTPSRKDVHPSLEHGTLRPTYAYDYLSSFSPKPSEIESWLREKPSQISDLSDISSYIVDAEDSGLNIHATSMPLSALPCTDYAKTASPLASLWGKSSNGISQSSIEIQAISCSSRSTSMNIHNRSFSTSLQNIGNARERWQNHHDFGSSTRSGHEKCTYVDGLRHGLLSESSASSRMSLSAIGYDKPTINNDANSLYEKSEYRGCRANLNIALPSGSILCDADGKESLSVGTSWLRTKSLSGEHININKGASQRKFHIIQGYSQMLSEYCTSTLEVDQKKEKEDNHADFLQDLSSNLKSMEAKSQQNETSVSSSCRRILGFPVPQCSNGNFTSSSPQEMSLSYDVKKPVNDELLQADPPCLSKVLNPDKHVRGEKVPEKCVAKGFNSFKDVIDLNSSATSMDHINSPTISSKDETELPSPVSVRGTATRFVLEIDLEAPVTSLSEEQIPSAESASNCNQLVSLVELESKVDGQQVTDMGAETLVRMAAETIQKISLDKPIHLEDTMCWSLPPVSAEVLHLFADVVISNSDDPDNILDTWRGDGDQESSDIDGMDYFEYMTLKLKEIKVDEYCCRTLERENAEEETDMAHLLMPRPRRGQARKRRQKRDFQKDILPGLASLSRYEVTEDLQMIGGLMRASGQLWQPSGTRRNGGRTKSHGQPRGTRRQRNNTTDIATTVAAVPETSVDPQPMQPTSTDVEIDVRSIVGWGRTTRRCRRQRCSPGNILVPPPSS</sequence>
<dbReference type="PANTHER" id="PTHR33167:SF4">
    <property type="entry name" value="TRANSCRIPTION FACTOR, PUTATIVE (DUF863)-RELATED"/>
    <property type="match status" value="1"/>
</dbReference>
<organism evidence="2 3">
    <name type="scientific">Colocasia esculenta</name>
    <name type="common">Wild taro</name>
    <name type="synonym">Arum esculentum</name>
    <dbReference type="NCBI Taxonomy" id="4460"/>
    <lineage>
        <taxon>Eukaryota</taxon>
        <taxon>Viridiplantae</taxon>
        <taxon>Streptophyta</taxon>
        <taxon>Embryophyta</taxon>
        <taxon>Tracheophyta</taxon>
        <taxon>Spermatophyta</taxon>
        <taxon>Magnoliopsida</taxon>
        <taxon>Liliopsida</taxon>
        <taxon>Araceae</taxon>
        <taxon>Aroideae</taxon>
        <taxon>Colocasieae</taxon>
        <taxon>Colocasia</taxon>
    </lineage>
</organism>
<name>A0A843VUF5_COLES</name>
<proteinExistence type="predicted"/>
<accession>A0A843VUF5</accession>
<evidence type="ECO:0000313" key="2">
    <source>
        <dbReference type="EMBL" id="MQM00379.1"/>
    </source>
</evidence>
<feature type="compositionally biased region" description="Basic residues" evidence="1">
    <location>
        <begin position="1012"/>
        <end position="1029"/>
    </location>
</feature>